<dbReference type="EMBL" id="VSIX01000139">
    <property type="protein sequence ID" value="TYB30365.1"/>
    <property type="molecule type" value="Genomic_DNA"/>
</dbReference>
<dbReference type="Pfam" id="PF14332">
    <property type="entry name" value="DUF4388"/>
    <property type="match status" value="1"/>
</dbReference>
<feature type="transmembrane region" description="Helical" evidence="1">
    <location>
        <begin position="279"/>
        <end position="298"/>
    </location>
</feature>
<proteinExistence type="predicted"/>
<evidence type="ECO:0000313" key="4">
    <source>
        <dbReference type="Proteomes" id="UP000324143"/>
    </source>
</evidence>
<evidence type="ECO:0000313" key="3">
    <source>
        <dbReference type="EMBL" id="TYB30365.1"/>
    </source>
</evidence>
<reference evidence="3" key="1">
    <citation type="submission" date="2019-08" db="EMBL/GenBank/DDBJ databases">
        <title>Genomic characterization of a novel candidate phylum (ARYD3) from a high temperature, high salinity tertiary oil reservoir in north central Oklahoma, USA.</title>
        <authorList>
            <person name="Youssef N.H."/>
            <person name="Yadav A."/>
            <person name="Elshahed M.S."/>
        </authorList>
    </citation>
    <scope>NUCLEOTIDE SEQUENCE [LARGE SCALE GENOMIC DNA]</scope>
    <source>
        <strain evidence="3">ARYD3</strain>
    </source>
</reference>
<evidence type="ECO:0000256" key="1">
    <source>
        <dbReference type="SAM" id="Phobius"/>
    </source>
</evidence>
<protein>
    <recommendedName>
        <fullName evidence="2">PatA-like N-terminal domain-containing protein</fullName>
    </recommendedName>
</protein>
<dbReference type="AlphaFoldDB" id="A0A5D0MEQ8"/>
<evidence type="ECO:0000259" key="2">
    <source>
        <dbReference type="Pfam" id="PF14332"/>
    </source>
</evidence>
<accession>A0A5D0MEQ8</accession>
<keyword evidence="1" id="KW-1133">Transmembrane helix</keyword>
<keyword evidence="1" id="KW-0812">Transmembrane</keyword>
<name>A0A5D0MEQ8_9BACT</name>
<gene>
    <name evidence="3" type="ORF">FXF47_09515</name>
</gene>
<keyword evidence="4" id="KW-1185">Reference proteome</keyword>
<dbReference type="InterPro" id="IPR025497">
    <property type="entry name" value="PatA-like_N"/>
</dbReference>
<dbReference type="Proteomes" id="UP000324143">
    <property type="component" value="Unassembled WGS sequence"/>
</dbReference>
<feature type="domain" description="PatA-like N-terminal" evidence="2">
    <location>
        <begin position="7"/>
        <end position="95"/>
    </location>
</feature>
<comment type="caution">
    <text evidence="3">The sequence shown here is derived from an EMBL/GenBank/DDBJ whole genome shotgun (WGS) entry which is preliminary data.</text>
</comment>
<sequence>MNEKNNDIINILEEIALNNKSGTLEIITPRKENNKNFYLYFASGEIVFIEIEPSENSKLLGQILLNYKHITEKELKEALKEQENNPESFLGDIFLERNTIDQITLFQLFKYKIQYIIFLLNTITNKKINFQEGKLPERTPQIPYSITLKQIINIQEKIKQNLQTFEDFNIDYTDKIKIKNNLSGPLNPEEKKIFNLIRYNNYNIIEVINKTSIVSPINFLSILSSFLDRDVIEFQKSETGKDSDQVEENDTAEEIKAEDQSKNIKNIFFQRILTTLEEVIPVIIFLIFVYIFLTNLIYDNSYLNIFTNKYSSTSIKTGQTENILEIIKYYKENNLMNYPENDSWGNKIIIKDNQIISGGKDTQIDTPDDIKITFYKNSP</sequence>
<keyword evidence="1" id="KW-0472">Membrane</keyword>
<organism evidence="3 4">
    <name type="scientific">Candidatus Mcinerneyibacterium aminivorans</name>
    <dbReference type="NCBI Taxonomy" id="2703815"/>
    <lineage>
        <taxon>Bacteria</taxon>
        <taxon>Candidatus Macinerneyibacteriota</taxon>
        <taxon>Candidatus Mcinerneyibacteria</taxon>
        <taxon>Candidatus Mcinerneyibacteriales</taxon>
        <taxon>Candidatus Mcinerneyibacteriaceae</taxon>
        <taxon>Candidatus Mcinerneyibacterium</taxon>
    </lineage>
</organism>